<evidence type="ECO:0000313" key="3">
    <source>
        <dbReference type="EMBL" id="KAG2615502.1"/>
    </source>
</evidence>
<dbReference type="OrthoDB" id="662084at2759"/>
<dbReference type="Pfam" id="PF00085">
    <property type="entry name" value="Thioredoxin"/>
    <property type="match status" value="1"/>
</dbReference>
<dbReference type="InterPro" id="IPR036249">
    <property type="entry name" value="Thioredoxin-like_sf"/>
</dbReference>
<name>A0A8T0TTM3_PANVG</name>
<dbReference type="PROSITE" id="PS51352">
    <property type="entry name" value="THIOREDOXIN_2"/>
    <property type="match status" value="1"/>
</dbReference>
<dbReference type="Proteomes" id="UP000823388">
    <property type="component" value="Chromosome 3N"/>
</dbReference>
<dbReference type="EMBL" id="CM029042">
    <property type="protein sequence ID" value="KAG2615494.1"/>
    <property type="molecule type" value="Genomic_DNA"/>
</dbReference>
<comment type="caution">
    <text evidence="3">The sequence shown here is derived from an EMBL/GenBank/DDBJ whole genome shotgun (WGS) entry which is preliminary data.</text>
</comment>
<dbReference type="PANTHER" id="PTHR10438">
    <property type="entry name" value="THIOREDOXIN"/>
    <property type="match status" value="1"/>
</dbReference>
<dbReference type="AlphaFoldDB" id="A0A8T0TTM3"/>
<dbReference type="Gene3D" id="3.40.30.10">
    <property type="entry name" value="Glutaredoxin"/>
    <property type="match status" value="1"/>
</dbReference>
<feature type="domain" description="Thioredoxin" evidence="1">
    <location>
        <begin position="1"/>
        <end position="125"/>
    </location>
</feature>
<accession>A0A8T0TTM3</accession>
<reference evidence="3" key="1">
    <citation type="submission" date="2020-05" db="EMBL/GenBank/DDBJ databases">
        <title>WGS assembly of Panicum virgatum.</title>
        <authorList>
            <person name="Lovell J.T."/>
            <person name="Jenkins J."/>
            <person name="Shu S."/>
            <person name="Juenger T.E."/>
            <person name="Schmutz J."/>
        </authorList>
    </citation>
    <scope>NUCLEOTIDE SEQUENCE</scope>
    <source>
        <strain evidence="3">AP13</strain>
    </source>
</reference>
<evidence type="ECO:0000259" key="1">
    <source>
        <dbReference type="PROSITE" id="PS51352"/>
    </source>
</evidence>
<dbReference type="InterPro" id="IPR050620">
    <property type="entry name" value="Thioredoxin_H-type-like"/>
</dbReference>
<organism evidence="3 4">
    <name type="scientific">Panicum virgatum</name>
    <name type="common">Blackwell switchgrass</name>
    <dbReference type="NCBI Taxonomy" id="38727"/>
    <lineage>
        <taxon>Eukaryota</taxon>
        <taxon>Viridiplantae</taxon>
        <taxon>Streptophyta</taxon>
        <taxon>Embryophyta</taxon>
        <taxon>Tracheophyta</taxon>
        <taxon>Spermatophyta</taxon>
        <taxon>Magnoliopsida</taxon>
        <taxon>Liliopsida</taxon>
        <taxon>Poales</taxon>
        <taxon>Poaceae</taxon>
        <taxon>PACMAD clade</taxon>
        <taxon>Panicoideae</taxon>
        <taxon>Panicodae</taxon>
        <taxon>Paniceae</taxon>
        <taxon>Panicinae</taxon>
        <taxon>Panicum</taxon>
        <taxon>Panicum sect. Hiantes</taxon>
    </lineage>
</organism>
<dbReference type="InterPro" id="IPR013766">
    <property type="entry name" value="Thioredoxin_domain"/>
</dbReference>
<protein>
    <recommendedName>
        <fullName evidence="1">Thioredoxin domain-containing protein</fullName>
    </recommendedName>
</protein>
<dbReference type="EMBL" id="CM029042">
    <property type="protein sequence ID" value="KAG2615499.1"/>
    <property type="molecule type" value="Genomic_DNA"/>
</dbReference>
<dbReference type="EMBL" id="CM029042">
    <property type="protein sequence ID" value="KAG2615497.1"/>
    <property type="molecule type" value="Genomic_DNA"/>
</dbReference>
<dbReference type="EMBL" id="CM029042">
    <property type="protein sequence ID" value="KAG2615502.1"/>
    <property type="molecule type" value="Genomic_DNA"/>
</dbReference>
<dbReference type="EMBL" id="CM029042">
    <property type="protein sequence ID" value="KAG2615495.1"/>
    <property type="molecule type" value="Genomic_DNA"/>
</dbReference>
<evidence type="ECO:0000313" key="4">
    <source>
        <dbReference type="Proteomes" id="UP000823388"/>
    </source>
</evidence>
<dbReference type="CDD" id="cd02947">
    <property type="entry name" value="TRX_family"/>
    <property type="match status" value="1"/>
</dbReference>
<keyword evidence="4" id="KW-1185">Reference proteome</keyword>
<dbReference type="SUPFAM" id="SSF52833">
    <property type="entry name" value="Thioredoxin-like"/>
    <property type="match status" value="1"/>
</dbReference>
<proteinExistence type="predicted"/>
<dbReference type="EMBL" id="CM029042">
    <property type="protein sequence ID" value="KAG2615498.1"/>
    <property type="molecule type" value="Genomic_DNA"/>
</dbReference>
<sequence length="165" mass="18399">MEAPSITVKSVADGPQLKEIMKNAAEDGGNKLLVLEFMAPWSEPCKYMSKVLDGNPAGRGLAYDLRGYADFYALDITKFRQFAQRMTVEALPTFLLLTKGYTVLARVVGVDKEELRSSIMQEHRDKAAAGAGQEKVNPEQDIDEPLSLFSSPYAFLRARLRSFFN</sequence>
<evidence type="ECO:0000313" key="2">
    <source>
        <dbReference type="EMBL" id="KAG2615494.1"/>
    </source>
</evidence>
<gene>
    <name evidence="2" type="ORF">PVAP13_3NG055300</name>
    <name evidence="3" type="ORF">PVAP13_3NG055380</name>
</gene>
<dbReference type="EMBL" id="CM029042">
    <property type="protein sequence ID" value="KAG2615496.1"/>
    <property type="molecule type" value="Genomic_DNA"/>
</dbReference>
<dbReference type="PANTHER" id="PTHR10438:SF387">
    <property type="entry name" value="OS09G0559600 PROTEIN"/>
    <property type="match status" value="1"/>
</dbReference>